<dbReference type="AlphaFoldDB" id="A0A286G9F5"/>
<evidence type="ECO:0000313" key="1">
    <source>
        <dbReference type="EMBL" id="SOD92197.1"/>
    </source>
</evidence>
<organism evidence="1 2">
    <name type="scientific">Spirosoma fluviale</name>
    <dbReference type="NCBI Taxonomy" id="1597977"/>
    <lineage>
        <taxon>Bacteria</taxon>
        <taxon>Pseudomonadati</taxon>
        <taxon>Bacteroidota</taxon>
        <taxon>Cytophagia</taxon>
        <taxon>Cytophagales</taxon>
        <taxon>Cytophagaceae</taxon>
        <taxon>Spirosoma</taxon>
    </lineage>
</organism>
<dbReference type="EMBL" id="OCNH01000003">
    <property type="protein sequence ID" value="SOD92197.1"/>
    <property type="molecule type" value="Genomic_DNA"/>
</dbReference>
<gene>
    <name evidence="1" type="ORF">SAMN06269250_3852</name>
</gene>
<name>A0A286G9F5_9BACT</name>
<sequence length="72" mass="7764">MNNKTLITCLILIIAPFFFSCNGIGKEQNKASAGSISLHIGNEKFVAIDTKESVVTWKGSSIDGAHTGYVYI</sequence>
<proteinExistence type="predicted"/>
<protein>
    <submittedName>
        <fullName evidence="1">Uncharacterized protein</fullName>
    </submittedName>
</protein>
<keyword evidence="2" id="KW-1185">Reference proteome</keyword>
<dbReference type="OrthoDB" id="951410at2"/>
<reference evidence="2" key="1">
    <citation type="submission" date="2017-09" db="EMBL/GenBank/DDBJ databases">
        <authorList>
            <person name="Varghese N."/>
            <person name="Submissions S."/>
        </authorList>
    </citation>
    <scope>NUCLEOTIDE SEQUENCE [LARGE SCALE GENOMIC DNA]</scope>
    <source>
        <strain evidence="2">DSM 29961</strain>
    </source>
</reference>
<dbReference type="Proteomes" id="UP000219452">
    <property type="component" value="Unassembled WGS sequence"/>
</dbReference>
<evidence type="ECO:0000313" key="2">
    <source>
        <dbReference type="Proteomes" id="UP000219452"/>
    </source>
</evidence>
<dbReference type="RefSeq" id="WP_097127505.1">
    <property type="nucleotide sequence ID" value="NZ_OCNH01000003.1"/>
</dbReference>
<dbReference type="PROSITE" id="PS51257">
    <property type="entry name" value="PROKAR_LIPOPROTEIN"/>
    <property type="match status" value="1"/>
</dbReference>
<accession>A0A286G9F5</accession>